<organism evidence="1 2">
    <name type="scientific">Trichoderma simmonsii</name>
    <dbReference type="NCBI Taxonomy" id="1491479"/>
    <lineage>
        <taxon>Eukaryota</taxon>
        <taxon>Fungi</taxon>
        <taxon>Dikarya</taxon>
        <taxon>Ascomycota</taxon>
        <taxon>Pezizomycotina</taxon>
        <taxon>Sordariomycetes</taxon>
        <taxon>Hypocreomycetidae</taxon>
        <taxon>Hypocreales</taxon>
        <taxon>Hypocreaceae</taxon>
        <taxon>Trichoderma</taxon>
    </lineage>
</organism>
<dbReference type="Gene3D" id="3.80.10.10">
    <property type="entry name" value="Ribonuclease Inhibitor"/>
    <property type="match status" value="1"/>
</dbReference>
<evidence type="ECO:0000313" key="1">
    <source>
        <dbReference type="EMBL" id="QYT00486.1"/>
    </source>
</evidence>
<dbReference type="EMBL" id="CP075867">
    <property type="protein sequence ID" value="QYT00486.1"/>
    <property type="molecule type" value="Genomic_DNA"/>
</dbReference>
<keyword evidence="2" id="KW-1185">Reference proteome</keyword>
<dbReference type="InterPro" id="IPR032675">
    <property type="entry name" value="LRR_dom_sf"/>
</dbReference>
<evidence type="ECO:0000313" key="2">
    <source>
        <dbReference type="Proteomes" id="UP000826661"/>
    </source>
</evidence>
<protein>
    <recommendedName>
        <fullName evidence="3">F-box domain-containing protein</fullName>
    </recommendedName>
</protein>
<dbReference type="Proteomes" id="UP000826661">
    <property type="component" value="Chromosome IV"/>
</dbReference>
<reference evidence="1 2" key="1">
    <citation type="journal article" date="2021" name="BMC Genomics">
        <title>Telomere-to-telomere genome assembly of asparaginase-producing Trichoderma simmonsii.</title>
        <authorList>
            <person name="Chung D."/>
            <person name="Kwon Y.M."/>
            <person name="Yang Y."/>
        </authorList>
    </citation>
    <scope>NUCLEOTIDE SEQUENCE [LARGE SCALE GENOMIC DNA]</scope>
    <source>
        <strain evidence="1 2">GH-Sj1</strain>
    </source>
</reference>
<gene>
    <name evidence="1" type="ORF">H0G86_007567</name>
</gene>
<proteinExistence type="predicted"/>
<evidence type="ECO:0008006" key="3">
    <source>
        <dbReference type="Google" id="ProtNLM"/>
    </source>
</evidence>
<accession>A0A8G0PF95</accession>
<dbReference type="AlphaFoldDB" id="A0A8G0PF95"/>
<sequence>MPPASLITLPDEILLMICEELCYHCSGVHPPSSEKKSNTGLCSLIRTCRRLLDIAQPFLYHRVEIRKILLFLRTIIARQDLAVHVLSFNYSENFPLEVSAEDLEMLQAELQRLNIGKCVEWVWEMNMHESDIDEQLLKLTLRRLPNVRKLSMSGLFLGTKSPLKDSLNKGFVIESMKVLRLIPCDNGDLGNMRRLLAMTPHAESMMVYFLGCVTRHLPLARIRSLILRESLIDATSLRRLIDSCPELEHFEYYVKPYEEGSYGYLVPFTWGQAQRKLCSRRNTLKRLNLVFGKDYPLYLREMEPDYLGSLRDLDKLEALWVQTTSFGTDEDDATVPIFPEDIDHLVKMLPESLTCLGFCGSHNNWDGIEILAEAIEEGHFPRLEVVMVEQEGEIFEDSRDILASVGVVCVPLDEELYDHFTPCLGDEYLRNFE</sequence>
<name>A0A8G0PF95_9HYPO</name>